<dbReference type="NCBIfam" id="TIGR01409">
    <property type="entry name" value="TAT_signal_seq"/>
    <property type="match status" value="1"/>
</dbReference>
<organism evidence="2 3">
    <name type="scientific">Alistipes hominis</name>
    <dbReference type="NCBI Taxonomy" id="2763015"/>
    <lineage>
        <taxon>Bacteria</taxon>
        <taxon>Pseudomonadati</taxon>
        <taxon>Bacteroidota</taxon>
        <taxon>Bacteroidia</taxon>
        <taxon>Bacteroidales</taxon>
        <taxon>Rikenellaceae</taxon>
        <taxon>Alistipes</taxon>
    </lineage>
</organism>
<evidence type="ECO:0000259" key="1">
    <source>
        <dbReference type="Pfam" id="PF04015"/>
    </source>
</evidence>
<keyword evidence="3" id="KW-1185">Reference proteome</keyword>
<dbReference type="InterPro" id="IPR019546">
    <property type="entry name" value="TAT_signal_bac_arc"/>
</dbReference>
<dbReference type="InterPro" id="IPR007160">
    <property type="entry name" value="DUF362"/>
</dbReference>
<proteinExistence type="predicted"/>
<gene>
    <name evidence="2" type="ORF">H8S08_10965</name>
</gene>
<dbReference type="RefSeq" id="WP_101570684.1">
    <property type="nucleotide sequence ID" value="NZ_JACOOK010000006.1"/>
</dbReference>
<dbReference type="Pfam" id="PF04015">
    <property type="entry name" value="DUF362"/>
    <property type="match status" value="1"/>
</dbReference>
<dbReference type="EMBL" id="JACOOK010000006">
    <property type="protein sequence ID" value="MBC5617532.1"/>
    <property type="molecule type" value="Genomic_DNA"/>
</dbReference>
<reference evidence="2 3" key="1">
    <citation type="submission" date="2020-08" db="EMBL/GenBank/DDBJ databases">
        <title>Genome public.</title>
        <authorList>
            <person name="Liu C."/>
            <person name="Sun Q."/>
        </authorList>
    </citation>
    <scope>NUCLEOTIDE SEQUENCE [LARGE SCALE GENOMIC DNA]</scope>
    <source>
        <strain evidence="2 3">New-7</strain>
    </source>
</reference>
<name>A0ABR7CPS5_9BACT</name>
<dbReference type="Proteomes" id="UP000636891">
    <property type="component" value="Unassembled WGS sequence"/>
</dbReference>
<evidence type="ECO:0000313" key="2">
    <source>
        <dbReference type="EMBL" id="MBC5617532.1"/>
    </source>
</evidence>
<sequence length="312" mass="33694">MDRRDFLKAIALTGVAMIIKPGGTMDLLAQSVTDPATGGKTDLIAVMGGEPDAMFRKAIAEMGGMKKFVKAGAKVAVKPNIGWDKTPELAGNTNPKLIAEIVKQCLAAGAKEVAVFDHTCDDWIKCYKNSGIEDAAKTAGAKVVPAHEESYYRDISLPHGKILKNAKVHRAILDSDVWINVPVLKHHGGANLTISMKNLMGIVWDRGAFHRDDLQQCIADICTLQKKPALNVVDAYRVMKTNGPRGQSADDVVLAKGLFVSPDIVAVDTAATKFFNQIREMPMESVGHLANGQALNIGTTDLDKLNVKRIKL</sequence>
<accession>A0ABR7CPS5</accession>
<comment type="caution">
    <text evidence="2">The sequence shown here is derived from an EMBL/GenBank/DDBJ whole genome shotgun (WGS) entry which is preliminary data.</text>
</comment>
<feature type="domain" description="DUF362" evidence="1">
    <location>
        <begin position="75"/>
        <end position="272"/>
    </location>
</feature>
<evidence type="ECO:0000313" key="3">
    <source>
        <dbReference type="Proteomes" id="UP000636891"/>
    </source>
</evidence>
<protein>
    <submittedName>
        <fullName evidence="2">DUF362 domain-containing protein</fullName>
    </submittedName>
</protein>